<dbReference type="OrthoDB" id="9806984at2"/>
<dbReference type="Proteomes" id="UP000266313">
    <property type="component" value="Chromosome"/>
</dbReference>
<keyword evidence="2" id="KW-0812">Transmembrane</keyword>
<feature type="coiled-coil region" evidence="1">
    <location>
        <begin position="171"/>
        <end position="205"/>
    </location>
</feature>
<gene>
    <name evidence="4" type="ORF">sS8_1441</name>
</gene>
<reference evidence="4 5" key="1">
    <citation type="submission" date="2016-12" db="EMBL/GenBank/DDBJ databases">
        <title>Genome sequencing of Methylocaldum marinum.</title>
        <authorList>
            <person name="Takeuchi M."/>
            <person name="Kamagata Y."/>
            <person name="Hiraoka S."/>
            <person name="Oshima K."/>
            <person name="Hattori M."/>
            <person name="Iwasaki W."/>
        </authorList>
    </citation>
    <scope>NUCLEOTIDE SEQUENCE [LARGE SCALE GENOMIC DNA]</scope>
    <source>
        <strain evidence="4 5">S8</strain>
    </source>
</reference>
<sequence>MGRESYAFLTGLFVIILGAASIIAALWLGNYGEEYKSYYVVTQGSVSGLNPESTVLFRGVNAGKVSSIGFDPQDRRNILVRIELMRDLPITHGTFAMLRVQALTGLAQVELYDNGDQPEPLPTDPDDPARIPLRPSLFDKLTESGQDILTQIGMLANRLNSLLNEGNRERIQRILESVAGAAEQLATLEESMDEMLAEMPALTNEAQRMMAGITRLTGELETTVKEIRGLTRSTEDVIAAGSSAGETVMQTTLPKINALLDETRSIAVNMRNLSDMLRDDPRILLLGPPKQVPGPGEPGFTEPK</sequence>
<feature type="transmembrane region" description="Helical" evidence="2">
    <location>
        <begin position="6"/>
        <end position="28"/>
    </location>
</feature>
<evidence type="ECO:0000256" key="2">
    <source>
        <dbReference type="SAM" id="Phobius"/>
    </source>
</evidence>
<dbReference type="InterPro" id="IPR003399">
    <property type="entry name" value="Mce/MlaD"/>
</dbReference>
<protein>
    <submittedName>
        <fullName evidence="4">Mce family protein</fullName>
    </submittedName>
</protein>
<dbReference type="EMBL" id="AP017928">
    <property type="protein sequence ID" value="BBA33401.1"/>
    <property type="molecule type" value="Genomic_DNA"/>
</dbReference>
<dbReference type="KEGG" id="mmai:sS8_1441"/>
<evidence type="ECO:0000313" key="5">
    <source>
        <dbReference type="Proteomes" id="UP000266313"/>
    </source>
</evidence>
<keyword evidence="5" id="KW-1185">Reference proteome</keyword>
<proteinExistence type="predicted"/>
<dbReference type="Pfam" id="PF02470">
    <property type="entry name" value="MlaD"/>
    <property type="match status" value="1"/>
</dbReference>
<accession>A0A250KQZ9</accession>
<evidence type="ECO:0000256" key="1">
    <source>
        <dbReference type="SAM" id="Coils"/>
    </source>
</evidence>
<dbReference type="RefSeq" id="WP_119629012.1">
    <property type="nucleotide sequence ID" value="NZ_AP017928.1"/>
</dbReference>
<dbReference type="PANTHER" id="PTHR36698:SF2">
    <property type="entry name" value="MCE_MLAD DOMAIN-CONTAINING PROTEIN"/>
    <property type="match status" value="1"/>
</dbReference>
<dbReference type="PANTHER" id="PTHR36698">
    <property type="entry name" value="BLL5892 PROTEIN"/>
    <property type="match status" value="1"/>
</dbReference>
<name>A0A250KQZ9_9GAMM</name>
<keyword evidence="1" id="KW-0175">Coiled coil</keyword>
<dbReference type="AlphaFoldDB" id="A0A250KQZ9"/>
<feature type="domain" description="Mce/MlaD" evidence="3">
    <location>
        <begin position="38"/>
        <end position="111"/>
    </location>
</feature>
<evidence type="ECO:0000259" key="3">
    <source>
        <dbReference type="Pfam" id="PF02470"/>
    </source>
</evidence>
<keyword evidence="2" id="KW-1133">Transmembrane helix</keyword>
<keyword evidence="2" id="KW-0472">Membrane</keyword>
<organism evidence="4 5">
    <name type="scientific">Methylocaldum marinum</name>
    <dbReference type="NCBI Taxonomy" id="1432792"/>
    <lineage>
        <taxon>Bacteria</taxon>
        <taxon>Pseudomonadati</taxon>
        <taxon>Pseudomonadota</taxon>
        <taxon>Gammaproteobacteria</taxon>
        <taxon>Methylococcales</taxon>
        <taxon>Methylococcaceae</taxon>
        <taxon>Methylocaldum</taxon>
    </lineage>
</organism>
<evidence type="ECO:0000313" key="4">
    <source>
        <dbReference type="EMBL" id="BBA33401.1"/>
    </source>
</evidence>